<reference evidence="1" key="1">
    <citation type="submission" date="2020-05" db="EMBL/GenBank/DDBJ databases">
        <authorList>
            <person name="Petersen J."/>
            <person name="Sayavedra L."/>
        </authorList>
    </citation>
    <scope>NUCLEOTIDE SEQUENCE</scope>
    <source>
        <strain evidence="1">B azoricus SOX Menez Gwen</strain>
    </source>
</reference>
<proteinExistence type="predicted"/>
<gene>
    <name evidence="1" type="ORF">AZO1586R_2216</name>
</gene>
<name>A0ACA8ZTE0_9GAMM</name>
<evidence type="ECO:0000313" key="1">
    <source>
        <dbReference type="EMBL" id="CAB5506978.1"/>
    </source>
</evidence>
<evidence type="ECO:0000313" key="2">
    <source>
        <dbReference type="Proteomes" id="UP000635628"/>
    </source>
</evidence>
<organism evidence="1 2">
    <name type="scientific">Bathymodiolus azoricus thioautotrophic gill symbiont</name>
    <dbReference type="NCBI Taxonomy" id="235205"/>
    <lineage>
        <taxon>Bacteria</taxon>
        <taxon>Pseudomonadati</taxon>
        <taxon>Pseudomonadota</taxon>
        <taxon>Gammaproteobacteria</taxon>
        <taxon>sulfur-oxidizing symbionts</taxon>
    </lineage>
</organism>
<accession>A0ACA8ZTE0</accession>
<comment type="caution">
    <text evidence="1">The sequence shown here is derived from an EMBL/GenBank/DDBJ whole genome shotgun (WGS) entry which is preliminary data.</text>
</comment>
<dbReference type="Proteomes" id="UP000635628">
    <property type="component" value="Unassembled WGS sequence"/>
</dbReference>
<dbReference type="EMBL" id="CAESAP020000352">
    <property type="protein sequence ID" value="CAB5506978.1"/>
    <property type="molecule type" value="Genomic_DNA"/>
</dbReference>
<protein>
    <submittedName>
        <fullName evidence="1">Uncharacterized protein</fullName>
    </submittedName>
</protein>
<keyword evidence="2" id="KW-1185">Reference proteome</keyword>
<sequence length="452" mass="51488">MRYFIIITTIFIFANANASFSDWFSDSSKKSAPVVESPNIKTIERPKSTKQPLVNINTEELIKILDNDPSVLLIDVRAPFEIKHTGTIKRAQNVNIIRGWIEMQITNYAKTKDIPIVVYCGRNIRSPLTARTLMALGYTNVKNYKDGFLTWKQELNPVKVSDYEPNNILYRKPVKVIENVYTAVGATQPGTYENSNHNNNLSFIVTTDGVLVFNAGGSYLVAKAMHDEIKKITKQRVKYVVLENSQGHAILGANYWKQQGATIIAHKEADKEIAKKGEAIYLRALSRQKDKLISTVVIRPDVVFDKKFDLTMGDTKIELMHIGASHSPDDIQLWLAKEKLLISGDTAFNERMLPVFPHTDIAAWIKTWDKIEALRPGVVIPGHGEPTDLTTVTKFTKNYLSYMYDEVEKILENDGDLVDAYHIDQSVYRDWGTYRELHRQNAARIFKQMEFN</sequence>